<reference evidence="1 2" key="1">
    <citation type="submission" date="2018-08" db="EMBL/GenBank/DDBJ databases">
        <title>Genome analysis of the thermophilic bacterium of the candidate phylum Aminicenantes from deep subsurface aquifer revealed its physiology and ecological role.</title>
        <authorList>
            <person name="Kadnikov V.V."/>
            <person name="Mardanov A.V."/>
            <person name="Beletsky A.V."/>
            <person name="Karnachuk O.V."/>
            <person name="Ravin N.V."/>
        </authorList>
    </citation>
    <scope>NUCLEOTIDE SEQUENCE [LARGE SCALE GENOMIC DNA]</scope>
    <source>
        <strain evidence="1">BY38</strain>
    </source>
</reference>
<organism evidence="1 2">
    <name type="scientific">Candidatus Saccharicenans subterraneus</name>
    <dbReference type="NCBI Taxonomy" id="2508984"/>
    <lineage>
        <taxon>Bacteria</taxon>
        <taxon>Candidatus Aminicenantota</taxon>
        <taxon>Candidatus Aminicenantia</taxon>
        <taxon>Candidatus Aminicenantales</taxon>
        <taxon>Candidatus Saccharicenantaceae</taxon>
        <taxon>Candidatus Saccharicenans</taxon>
    </lineage>
</organism>
<dbReference type="EMBL" id="QUAH01000002">
    <property type="protein sequence ID" value="RFT16794.1"/>
    <property type="molecule type" value="Genomic_DNA"/>
</dbReference>
<evidence type="ECO:0000313" key="2">
    <source>
        <dbReference type="Proteomes" id="UP000257323"/>
    </source>
</evidence>
<evidence type="ECO:0000313" key="1">
    <source>
        <dbReference type="EMBL" id="RFT16794.1"/>
    </source>
</evidence>
<proteinExistence type="predicted"/>
<comment type="caution">
    <text evidence="1">The sequence shown here is derived from an EMBL/GenBank/DDBJ whole genome shotgun (WGS) entry which is preliminary data.</text>
</comment>
<dbReference type="Proteomes" id="UP000257323">
    <property type="component" value="Unassembled WGS sequence"/>
</dbReference>
<gene>
    <name evidence="1" type="ORF">OP8BY_1407</name>
</gene>
<dbReference type="AlphaFoldDB" id="A0A3E2BQ11"/>
<sequence length="54" mass="6201">MFVFFIHDYFLLFATFLHSGNAEGIRVLFPPFSNYVWLFSSGADGKSSKLNINH</sequence>
<protein>
    <submittedName>
        <fullName evidence="1">Uncharacterized protein</fullName>
    </submittedName>
</protein>
<name>A0A3E2BQ11_9BACT</name>
<accession>A0A3E2BQ11</accession>